<dbReference type="Pfam" id="PF03171">
    <property type="entry name" value="2OG-FeII_Oxy"/>
    <property type="match status" value="1"/>
</dbReference>
<dbReference type="Pfam" id="PF14226">
    <property type="entry name" value="DIOX_N"/>
    <property type="match status" value="1"/>
</dbReference>
<dbReference type="InterPro" id="IPR050231">
    <property type="entry name" value="Iron_ascorbate_oxido_reductase"/>
</dbReference>
<dbReference type="PANTHER" id="PTHR47990">
    <property type="entry name" value="2-OXOGLUTARATE (2OG) AND FE(II)-DEPENDENT OXYGENASE SUPERFAMILY PROTEIN-RELATED"/>
    <property type="match status" value="1"/>
</dbReference>
<gene>
    <name evidence="3" type="ORF">DB88DRAFT_443792</name>
</gene>
<feature type="domain" description="Fe2OG dioxygenase" evidence="2">
    <location>
        <begin position="157"/>
        <end position="275"/>
    </location>
</feature>
<dbReference type="GO" id="GO:0046872">
    <property type="term" value="F:metal ion binding"/>
    <property type="evidence" value="ECO:0007669"/>
    <property type="project" value="UniProtKB-KW"/>
</dbReference>
<dbReference type="InterPro" id="IPR027443">
    <property type="entry name" value="IPNS-like_sf"/>
</dbReference>
<dbReference type="GO" id="GO:0016491">
    <property type="term" value="F:oxidoreductase activity"/>
    <property type="evidence" value="ECO:0007669"/>
    <property type="project" value="UniProtKB-KW"/>
</dbReference>
<dbReference type="Proteomes" id="UP001182556">
    <property type="component" value="Unassembled WGS sequence"/>
</dbReference>
<evidence type="ECO:0000256" key="1">
    <source>
        <dbReference type="RuleBase" id="RU003682"/>
    </source>
</evidence>
<dbReference type="PROSITE" id="PS51471">
    <property type="entry name" value="FE2OG_OXY"/>
    <property type="match status" value="1"/>
</dbReference>
<keyword evidence="1" id="KW-0560">Oxidoreductase</keyword>
<protein>
    <recommendedName>
        <fullName evidence="2">Fe2OG dioxygenase domain-containing protein</fullName>
    </recommendedName>
</protein>
<dbReference type="AlphaFoldDB" id="A0AAD9CSJ2"/>
<dbReference type="SUPFAM" id="SSF51197">
    <property type="entry name" value="Clavaminate synthase-like"/>
    <property type="match status" value="1"/>
</dbReference>
<name>A0AAD9CSJ2_PAPLA</name>
<dbReference type="FunFam" id="2.60.120.330:FF:000035">
    <property type="entry name" value="Probable fatty alcohol oxidase"/>
    <property type="match status" value="1"/>
</dbReference>
<evidence type="ECO:0000313" key="3">
    <source>
        <dbReference type="EMBL" id="KAK1921106.1"/>
    </source>
</evidence>
<dbReference type="InterPro" id="IPR044861">
    <property type="entry name" value="IPNS-like_FE2OG_OXY"/>
</dbReference>
<sequence>MSVPTISLHDFDVRRGEITAELMEAAMNVGFFTLSDHGIPAEEIQAAFDMSAKFFALPDGVKAKTPLNGKNAGWEKNAQVRPSTGTADQKESMQLQFARMEGLWPADEDIVGFRDFAESFMRRVRDLSVRVMECFADGLGLPLDTFTTGTVDPGVGDSQSVLRLLHYHSTEGKSFGDNFWRAGAHADFDVLTLLFQRDGEGGLEVCPGRDVVGDFGMGNTWLPVEARQDRIVCNIGDQLMRWSDDRLKSTYHRVRLPRGDEPRRARYSMAFFNQARSNTVIQGPRKKYPPITGGEFIADAMARNRMQSAELARQSALLDAQTVASEVHFVPDHMRRQVVTA</sequence>
<comment type="caution">
    <text evidence="3">The sequence shown here is derived from an EMBL/GenBank/DDBJ whole genome shotgun (WGS) entry which is preliminary data.</text>
</comment>
<evidence type="ECO:0000259" key="2">
    <source>
        <dbReference type="PROSITE" id="PS51471"/>
    </source>
</evidence>
<dbReference type="EMBL" id="JAODAN010000011">
    <property type="protein sequence ID" value="KAK1921106.1"/>
    <property type="molecule type" value="Genomic_DNA"/>
</dbReference>
<dbReference type="InterPro" id="IPR005123">
    <property type="entry name" value="Oxoglu/Fe-dep_dioxygenase_dom"/>
</dbReference>
<reference evidence="3" key="1">
    <citation type="submission" date="2023-02" db="EMBL/GenBank/DDBJ databases">
        <title>Identification and recombinant expression of a fungal hydrolase from Papiliotrema laurentii that hydrolyzes apple cutin and clears colloidal polyester polyurethane.</title>
        <authorList>
            <consortium name="DOE Joint Genome Institute"/>
            <person name="Roman V.A."/>
            <person name="Bojanowski C."/>
            <person name="Crable B.R."/>
            <person name="Wagner D.N."/>
            <person name="Hung C.S."/>
            <person name="Nadeau L.J."/>
            <person name="Schratz L."/>
            <person name="Haridas S."/>
            <person name="Pangilinan J."/>
            <person name="Lipzen A."/>
            <person name="Na H."/>
            <person name="Yan M."/>
            <person name="Ng V."/>
            <person name="Grigoriev I.V."/>
            <person name="Spatafora J.W."/>
            <person name="Barlow D."/>
            <person name="Biffinger J."/>
            <person name="Kelley-Loughnane N."/>
            <person name="Varaljay V.A."/>
            <person name="Crookes-Goodson W.J."/>
        </authorList>
    </citation>
    <scope>NUCLEOTIDE SEQUENCE</scope>
    <source>
        <strain evidence="3">5307AH</strain>
    </source>
</reference>
<dbReference type="Gene3D" id="2.60.120.330">
    <property type="entry name" value="B-lactam Antibiotic, Isopenicillin N Synthase, Chain"/>
    <property type="match status" value="1"/>
</dbReference>
<dbReference type="InterPro" id="IPR026992">
    <property type="entry name" value="DIOX_N"/>
</dbReference>
<keyword evidence="1" id="KW-0408">Iron</keyword>
<organism evidence="3 4">
    <name type="scientific">Papiliotrema laurentii</name>
    <name type="common">Cryptococcus laurentii</name>
    <dbReference type="NCBI Taxonomy" id="5418"/>
    <lineage>
        <taxon>Eukaryota</taxon>
        <taxon>Fungi</taxon>
        <taxon>Dikarya</taxon>
        <taxon>Basidiomycota</taxon>
        <taxon>Agaricomycotina</taxon>
        <taxon>Tremellomycetes</taxon>
        <taxon>Tremellales</taxon>
        <taxon>Rhynchogastremaceae</taxon>
        <taxon>Papiliotrema</taxon>
    </lineage>
</organism>
<evidence type="ECO:0000313" key="4">
    <source>
        <dbReference type="Proteomes" id="UP001182556"/>
    </source>
</evidence>
<accession>A0AAD9CSJ2</accession>
<proteinExistence type="inferred from homology"/>
<comment type="similarity">
    <text evidence="1">Belongs to the iron/ascorbate-dependent oxidoreductase family.</text>
</comment>
<keyword evidence="4" id="KW-1185">Reference proteome</keyword>
<keyword evidence="1" id="KW-0479">Metal-binding</keyword>